<dbReference type="WormBase" id="F16B4.2b">
    <property type="protein sequence ID" value="CE36928"/>
    <property type="gene ID" value="WBGene00017504"/>
</dbReference>
<dbReference type="AlphaFoldDB" id="Q6EZG9"/>
<dbReference type="FunCoup" id="Q6EZG9">
    <property type="interactions" value="1509"/>
</dbReference>
<keyword evidence="3" id="KW-1185">Reference proteome</keyword>
<dbReference type="OMA" id="PEYQEYC"/>
<evidence type="ECO:0007829" key="5">
    <source>
        <dbReference type="PeptideAtlas" id="Q6EZG9"/>
    </source>
</evidence>
<dbReference type="OrthoDB" id="5803794at2759"/>
<dbReference type="InterPro" id="IPR042317">
    <property type="entry name" value="She-1-like"/>
</dbReference>
<sequence>MLRRRIHEILSRKFPKWVFEERLEPLDWSFLPVEIRREVVKHTDFQTRCRLRQCSLQDQQIVDSLLIELPFVRIETDKNYVSVLICESKTSILRIDLAKRKIRLRKKFVMNISDNILGKNAKEVQINHEFDTIIESLLNAISRINVSVSSLNLYIKYPIDAVINYLDVQFRQQTGPKRKTKIICSGMEFLMGQVHFLPVDEVRVINDLITNYEEGRMMLAGKKYNVSPSGHYAEIGETAFWKPTLLNCNLGALIAVGFSMGIIWKINTEMECYCIPGLDVPEYQEYCARFEGQITEYRNTRVLHIPVPETTRKLFVLINKCGVVIQKANIDDVVHIPKEKCILDWTCSTCDKTIESWYFRSTLGMNE</sequence>
<dbReference type="Proteomes" id="UP000001940">
    <property type="component" value="Chromosome V"/>
</dbReference>
<dbReference type="CTD" id="178649"/>
<accession>Q6EZG9</accession>
<keyword evidence="5" id="KW-1267">Proteomics identification</keyword>
<dbReference type="PaxDb" id="6239-F16B4.2b.2"/>
<dbReference type="GeneID" id="178649"/>
<dbReference type="RefSeq" id="NP_001023810.1">
    <property type="nucleotide sequence ID" value="NM_001028639.3"/>
</dbReference>
<feature type="domain" description="F-box" evidence="1">
    <location>
        <begin position="28"/>
        <end position="65"/>
    </location>
</feature>
<dbReference type="eggNOG" id="ENOG502TGRD">
    <property type="taxonomic scope" value="Eukaryota"/>
</dbReference>
<proteinExistence type="evidence at protein level"/>
<dbReference type="Pfam" id="PF00646">
    <property type="entry name" value="F-box"/>
    <property type="match status" value="1"/>
</dbReference>
<evidence type="ECO:0000313" key="2">
    <source>
        <dbReference type="EMBL" id="CCD69567.1"/>
    </source>
</evidence>
<evidence type="ECO:0000259" key="1">
    <source>
        <dbReference type="Pfam" id="PF00646"/>
    </source>
</evidence>
<dbReference type="PANTHER" id="PTHR31006">
    <property type="entry name" value="F-BOX DOMAIN-CONTAINING PROTEIN-RELATED-RELATED"/>
    <property type="match status" value="1"/>
</dbReference>
<gene>
    <name evidence="2" type="ORF">CELE_F16B4.2</name>
    <name evidence="2 4" type="ORF">F16B4.2</name>
</gene>
<name>Q6EZG9_CAEEL</name>
<evidence type="ECO:0000313" key="4">
    <source>
        <dbReference type="WormBase" id="F16B4.2b"/>
    </source>
</evidence>
<evidence type="ECO:0000313" key="3">
    <source>
        <dbReference type="Proteomes" id="UP000001940"/>
    </source>
</evidence>
<reference evidence="2 3" key="1">
    <citation type="journal article" date="1998" name="Science">
        <title>Genome sequence of the nematode C. elegans: a platform for investigating biology.</title>
        <authorList>
            <consortium name="The C. elegans sequencing consortium"/>
            <person name="Sulson J.E."/>
            <person name="Waterston R."/>
        </authorList>
    </citation>
    <scope>NUCLEOTIDE SEQUENCE [LARGE SCALE GENOMIC DNA]</scope>
    <source>
        <strain evidence="2 3">Bristol N2</strain>
    </source>
</reference>
<organism evidence="2 3">
    <name type="scientific">Caenorhabditis elegans</name>
    <dbReference type="NCBI Taxonomy" id="6239"/>
    <lineage>
        <taxon>Eukaryota</taxon>
        <taxon>Metazoa</taxon>
        <taxon>Ecdysozoa</taxon>
        <taxon>Nematoda</taxon>
        <taxon>Chromadorea</taxon>
        <taxon>Rhabditida</taxon>
        <taxon>Rhabditina</taxon>
        <taxon>Rhabditomorpha</taxon>
        <taxon>Rhabditoidea</taxon>
        <taxon>Rhabditidae</taxon>
        <taxon>Peloderinae</taxon>
        <taxon>Caenorhabditis</taxon>
    </lineage>
</organism>
<protein>
    <submittedName>
        <fullName evidence="2">F-box domain-containing protein</fullName>
    </submittedName>
</protein>
<dbReference type="PANTHER" id="PTHR31006:SF4">
    <property type="entry name" value="F-BOX DOMAIN-CONTAINING PROTEIN"/>
    <property type="match status" value="1"/>
</dbReference>
<dbReference type="InParanoid" id="Q6EZG9"/>
<dbReference type="Bgee" id="WBGene00017504">
    <property type="expression patterns" value="Expressed in pharyngeal muscle cell (C elegans) and 3 other cell types or tissues"/>
</dbReference>
<dbReference type="InterPro" id="IPR001810">
    <property type="entry name" value="F-box_dom"/>
</dbReference>
<dbReference type="UCSC" id="F16B4.2a">
    <property type="organism name" value="c. elegans"/>
</dbReference>
<dbReference type="ExpressionAtlas" id="Q6EZG9">
    <property type="expression patterns" value="baseline and differential"/>
</dbReference>
<dbReference type="AGR" id="WB:WBGene00017504"/>
<dbReference type="EMBL" id="BX284605">
    <property type="protein sequence ID" value="CCD69567.1"/>
    <property type="molecule type" value="Genomic_DNA"/>
</dbReference>